<keyword evidence="2" id="KW-1185">Reference proteome</keyword>
<protein>
    <submittedName>
        <fullName evidence="1">Uncharacterized protein</fullName>
    </submittedName>
</protein>
<dbReference type="EMBL" id="BGPR01000325">
    <property type="protein sequence ID" value="GBM13278.1"/>
    <property type="molecule type" value="Genomic_DNA"/>
</dbReference>
<sequence>MDYIPCLELLASTVGARLCRSMLSALQWDNVKQHYWTDYTTMLGWIQREELWNSTSRITDELSHQEIKQAELKIVKMIQDEYFIQEVNRKKLNSLTTYKDGEGILRADMGKLRPAGQLRPTGRFYPARG</sequence>
<gene>
    <name evidence="1" type="ORF">AVEN_226267_1</name>
</gene>
<dbReference type="AlphaFoldDB" id="A0A4Y2DB62"/>
<dbReference type="Proteomes" id="UP000499080">
    <property type="component" value="Unassembled WGS sequence"/>
</dbReference>
<organism evidence="1 2">
    <name type="scientific">Araneus ventricosus</name>
    <name type="common">Orbweaver spider</name>
    <name type="synonym">Epeira ventricosa</name>
    <dbReference type="NCBI Taxonomy" id="182803"/>
    <lineage>
        <taxon>Eukaryota</taxon>
        <taxon>Metazoa</taxon>
        <taxon>Ecdysozoa</taxon>
        <taxon>Arthropoda</taxon>
        <taxon>Chelicerata</taxon>
        <taxon>Arachnida</taxon>
        <taxon>Araneae</taxon>
        <taxon>Araneomorphae</taxon>
        <taxon>Entelegynae</taxon>
        <taxon>Araneoidea</taxon>
        <taxon>Araneidae</taxon>
        <taxon>Araneus</taxon>
    </lineage>
</organism>
<dbReference type="OrthoDB" id="6428063at2759"/>
<accession>A0A4Y2DB62</accession>
<name>A0A4Y2DB62_ARAVE</name>
<reference evidence="1 2" key="1">
    <citation type="journal article" date="2019" name="Sci. Rep.">
        <title>Orb-weaving spider Araneus ventricosus genome elucidates the spidroin gene catalogue.</title>
        <authorList>
            <person name="Kono N."/>
            <person name="Nakamura H."/>
            <person name="Ohtoshi R."/>
            <person name="Moran D.A.P."/>
            <person name="Shinohara A."/>
            <person name="Yoshida Y."/>
            <person name="Fujiwara M."/>
            <person name="Mori M."/>
            <person name="Tomita M."/>
            <person name="Arakawa K."/>
        </authorList>
    </citation>
    <scope>NUCLEOTIDE SEQUENCE [LARGE SCALE GENOMIC DNA]</scope>
</reference>
<evidence type="ECO:0000313" key="1">
    <source>
        <dbReference type="EMBL" id="GBM13278.1"/>
    </source>
</evidence>
<proteinExistence type="predicted"/>
<comment type="caution">
    <text evidence="1">The sequence shown here is derived from an EMBL/GenBank/DDBJ whole genome shotgun (WGS) entry which is preliminary data.</text>
</comment>
<evidence type="ECO:0000313" key="2">
    <source>
        <dbReference type="Proteomes" id="UP000499080"/>
    </source>
</evidence>